<organism evidence="1 2">
    <name type="scientific">Heyndrickxia coagulans</name>
    <name type="common">Weizmannia coagulans</name>
    <dbReference type="NCBI Taxonomy" id="1398"/>
    <lineage>
        <taxon>Bacteria</taxon>
        <taxon>Bacillati</taxon>
        <taxon>Bacillota</taxon>
        <taxon>Bacilli</taxon>
        <taxon>Bacillales</taxon>
        <taxon>Bacillaceae</taxon>
        <taxon>Heyndrickxia</taxon>
    </lineage>
</organism>
<proteinExistence type="predicted"/>
<dbReference type="RefSeq" id="WP_014095655.1">
    <property type="nucleotide sequence ID" value="NZ_CP017888.1"/>
</dbReference>
<name>A0A133KC44_HEYCO</name>
<reference evidence="2" key="1">
    <citation type="submission" date="2016-01" db="EMBL/GenBank/DDBJ databases">
        <authorList>
            <person name="Mitreva M."/>
            <person name="Pepin K.H."/>
            <person name="Mihindukulasuriya K.A."/>
            <person name="Fulton R."/>
            <person name="Fronick C."/>
            <person name="O'Laughlin M."/>
            <person name="Miner T."/>
            <person name="Herter B."/>
            <person name="Rosa B.A."/>
            <person name="Cordes M."/>
            <person name="Tomlinson C."/>
            <person name="Wollam A."/>
            <person name="Palsikar V.B."/>
            <person name="Mardis E.R."/>
            <person name="Wilson R.K."/>
        </authorList>
    </citation>
    <scope>NUCLEOTIDE SEQUENCE [LARGE SCALE GENOMIC DNA]</scope>
    <source>
        <strain evidence="2">GED7749B</strain>
    </source>
</reference>
<gene>
    <name evidence="1" type="ORF">HMPREF3213_03471</name>
</gene>
<evidence type="ECO:0000313" key="2">
    <source>
        <dbReference type="Proteomes" id="UP000070376"/>
    </source>
</evidence>
<evidence type="ECO:0000313" key="1">
    <source>
        <dbReference type="EMBL" id="KWZ77057.1"/>
    </source>
</evidence>
<dbReference type="Proteomes" id="UP000070376">
    <property type="component" value="Unassembled WGS sequence"/>
</dbReference>
<comment type="caution">
    <text evidence="1">The sequence shown here is derived from an EMBL/GenBank/DDBJ whole genome shotgun (WGS) entry which is preliminary data.</text>
</comment>
<dbReference type="EMBL" id="LRPN01000179">
    <property type="protein sequence ID" value="KWZ77057.1"/>
    <property type="molecule type" value="Genomic_DNA"/>
</dbReference>
<protein>
    <submittedName>
        <fullName evidence="1">Uncharacterized protein</fullName>
    </submittedName>
</protein>
<dbReference type="PATRIC" id="fig|1398.22.peg.3477"/>
<accession>A0A133KC44</accession>
<sequence length="91" mass="10795">MHIEGNVIKGEFDKNRNEFSLQHVKQFVTVSTINANQFRSLYDYLKKHRDDHEGQILTLYDQMPVHLSAEDIHLFIEDLEKLQPLYHPEGM</sequence>
<dbReference type="AlphaFoldDB" id="A0A133KC44"/>